<dbReference type="SUPFAM" id="SSF75712">
    <property type="entry name" value="Rad50 coiled-coil Zn hook"/>
    <property type="match status" value="1"/>
</dbReference>
<sequence>MKKKLEGANSEIAEVLGIADSSTGSVTYRLVEDTQTVCWICGSEVEKSSIKETLNRLQEPDQQKCDRRRELEDEIDDIDRAWKDNE</sequence>
<dbReference type="EMBL" id="BAABKX010000022">
    <property type="protein sequence ID" value="GAA5062022.1"/>
    <property type="molecule type" value="Genomic_DNA"/>
</dbReference>
<proteinExistence type="predicted"/>
<accession>A0AAV3UP76</accession>
<organism evidence="1 2">
    <name type="scientific">Haladaptatus pallidirubidus</name>
    <dbReference type="NCBI Taxonomy" id="1008152"/>
    <lineage>
        <taxon>Archaea</taxon>
        <taxon>Methanobacteriati</taxon>
        <taxon>Methanobacteriota</taxon>
        <taxon>Stenosarchaea group</taxon>
        <taxon>Halobacteria</taxon>
        <taxon>Halobacteriales</taxon>
        <taxon>Haladaptataceae</taxon>
        <taxon>Haladaptatus</taxon>
    </lineage>
</organism>
<evidence type="ECO:0000313" key="1">
    <source>
        <dbReference type="EMBL" id="GAA5062022.1"/>
    </source>
</evidence>
<dbReference type="RefSeq" id="WP_227777876.1">
    <property type="nucleotide sequence ID" value="NZ_JBHMAI010000007.1"/>
</dbReference>
<dbReference type="Proteomes" id="UP001501729">
    <property type="component" value="Unassembled WGS sequence"/>
</dbReference>
<reference evidence="1 2" key="1">
    <citation type="journal article" date="2019" name="Int. J. Syst. Evol. Microbiol.">
        <title>The Global Catalogue of Microorganisms (GCM) 10K type strain sequencing project: providing services to taxonomists for standard genome sequencing and annotation.</title>
        <authorList>
            <consortium name="The Broad Institute Genomics Platform"/>
            <consortium name="The Broad Institute Genome Sequencing Center for Infectious Disease"/>
            <person name="Wu L."/>
            <person name="Ma J."/>
        </authorList>
    </citation>
    <scope>NUCLEOTIDE SEQUENCE [LARGE SCALE GENOMIC DNA]</scope>
    <source>
        <strain evidence="1 2">JCM 17504</strain>
    </source>
</reference>
<comment type="caution">
    <text evidence="1">The sequence shown here is derived from an EMBL/GenBank/DDBJ whole genome shotgun (WGS) entry which is preliminary data.</text>
</comment>
<keyword evidence="2" id="KW-1185">Reference proteome</keyword>
<protein>
    <submittedName>
        <fullName evidence="1">Uncharacterized protein</fullName>
    </submittedName>
</protein>
<name>A0AAV3UP76_9EURY</name>
<gene>
    <name evidence="1" type="ORF">GCM10025751_48740</name>
</gene>
<dbReference type="AlphaFoldDB" id="A0AAV3UP76"/>
<evidence type="ECO:0000313" key="2">
    <source>
        <dbReference type="Proteomes" id="UP001501729"/>
    </source>
</evidence>